<evidence type="ECO:0000313" key="5">
    <source>
        <dbReference type="Proteomes" id="UP000035287"/>
    </source>
</evidence>
<dbReference type="AlphaFoldDB" id="A0A0G3XHI7"/>
<dbReference type="EMBL" id="CP011770">
    <property type="protein sequence ID" value="AKM10066.1"/>
    <property type="molecule type" value="Genomic_DNA"/>
</dbReference>
<dbReference type="InterPro" id="IPR051910">
    <property type="entry name" value="ComF/GntX_DNA_util-trans"/>
</dbReference>
<dbReference type="CDD" id="cd06223">
    <property type="entry name" value="PRTases_typeI"/>
    <property type="match status" value="1"/>
</dbReference>
<reference evidence="4 5" key="1">
    <citation type="submission" date="2015-06" db="EMBL/GenBank/DDBJ databases">
        <authorList>
            <person name="Zeng Y."/>
            <person name="Huang Y."/>
        </authorList>
    </citation>
    <scope>NUCLEOTIDE SEQUENCE [LARGE SCALE GENOMIC DNA]</scope>
    <source>
        <strain evidence="4 5">PQ-2</strain>
    </source>
</reference>
<dbReference type="PANTHER" id="PTHR47505:SF1">
    <property type="entry name" value="DNA UTILIZATION PROTEIN YHGH"/>
    <property type="match status" value="1"/>
</dbReference>
<keyword evidence="5" id="KW-1185">Reference proteome</keyword>
<gene>
    <name evidence="4" type="ORF">AB433_08895</name>
</gene>
<dbReference type="InterPro" id="IPR000836">
    <property type="entry name" value="PRTase_dom"/>
</dbReference>
<dbReference type="KEGG" id="cna:AB433_08895"/>
<dbReference type="PANTHER" id="PTHR47505">
    <property type="entry name" value="DNA UTILIZATION PROTEIN YHGH"/>
    <property type="match status" value="1"/>
</dbReference>
<dbReference type="InterPro" id="IPR029057">
    <property type="entry name" value="PRTase-like"/>
</dbReference>
<proteinExistence type="inferred from homology"/>
<dbReference type="Proteomes" id="UP000035287">
    <property type="component" value="Chromosome"/>
</dbReference>
<comment type="similarity">
    <text evidence="1">Belongs to the ComF/GntX family.</text>
</comment>
<accession>A0A0G3XHI7</accession>
<feature type="domain" description="Double zinc ribbon" evidence="3">
    <location>
        <begin position="10"/>
        <end position="75"/>
    </location>
</feature>
<evidence type="ECO:0000313" key="4">
    <source>
        <dbReference type="EMBL" id="AKM10066.1"/>
    </source>
</evidence>
<name>A0A0G3XHI7_9SPHN</name>
<protein>
    <recommendedName>
        <fullName evidence="6">Amidophosphoribosyltransferase</fullName>
    </recommendedName>
</protein>
<dbReference type="SUPFAM" id="SSF53271">
    <property type="entry name" value="PRTase-like"/>
    <property type="match status" value="1"/>
</dbReference>
<evidence type="ECO:0008006" key="6">
    <source>
        <dbReference type="Google" id="ProtNLM"/>
    </source>
</evidence>
<dbReference type="PATRIC" id="fig|1348774.3.peg.1865"/>
<evidence type="ECO:0000259" key="3">
    <source>
        <dbReference type="Pfam" id="PF18912"/>
    </source>
</evidence>
<organism evidence="4 5">
    <name type="scientific">Croceicoccus naphthovorans</name>
    <dbReference type="NCBI Taxonomy" id="1348774"/>
    <lineage>
        <taxon>Bacteria</taxon>
        <taxon>Pseudomonadati</taxon>
        <taxon>Pseudomonadota</taxon>
        <taxon>Alphaproteobacteria</taxon>
        <taxon>Sphingomonadales</taxon>
        <taxon>Erythrobacteraceae</taxon>
        <taxon>Croceicoccus</taxon>
    </lineage>
</organism>
<sequence>MSLRKFLSPLIDFAFPPRCPGCGDAIVADGPNGDDAFCTACWTTLQIPGEPACAECQHPFGADHLGHDALCARCLIDPPMHDGIVAATIYGSVSRDMVLKLKHGGRIALVGPMGRTLASRIGDKAGHEPIVVPVPLHRGRLWRRGYNQSVLMARAIAKAKGWALQPDLLVRKRRTPSLGGLDPDQRRKALRGAIAMGKRSEVKGRTVLLVDDVLTSGATSDACVRVLKKAGAERVVIACYARVLHADPVPKRETPEAARPRASA</sequence>
<feature type="domain" description="Phosphoribosyltransferase" evidence="2">
    <location>
        <begin position="189"/>
        <end position="244"/>
    </location>
</feature>
<dbReference type="RefSeq" id="WP_047820744.1">
    <property type="nucleotide sequence ID" value="NZ_CP011770.1"/>
</dbReference>
<dbReference type="Pfam" id="PF00156">
    <property type="entry name" value="Pribosyltran"/>
    <property type="match status" value="1"/>
</dbReference>
<dbReference type="STRING" id="1348774.AB433_08895"/>
<dbReference type="InterPro" id="IPR044005">
    <property type="entry name" value="DZR_2"/>
</dbReference>
<dbReference type="Gene3D" id="3.40.50.2020">
    <property type="match status" value="1"/>
</dbReference>
<dbReference type="Pfam" id="PF18912">
    <property type="entry name" value="DZR_2"/>
    <property type="match status" value="1"/>
</dbReference>
<evidence type="ECO:0000259" key="2">
    <source>
        <dbReference type="Pfam" id="PF00156"/>
    </source>
</evidence>
<evidence type="ECO:0000256" key="1">
    <source>
        <dbReference type="ARBA" id="ARBA00008007"/>
    </source>
</evidence>
<dbReference type="OrthoDB" id="9779910at2"/>